<organism evidence="1">
    <name type="scientific">Burkholderia cenocepacia</name>
    <dbReference type="NCBI Taxonomy" id="95486"/>
    <lineage>
        <taxon>Bacteria</taxon>
        <taxon>Pseudomonadati</taxon>
        <taxon>Pseudomonadota</taxon>
        <taxon>Betaproteobacteria</taxon>
        <taxon>Burkholderiales</taxon>
        <taxon>Burkholderiaceae</taxon>
        <taxon>Burkholderia</taxon>
        <taxon>Burkholderia cepacia complex</taxon>
    </lineage>
</organism>
<protein>
    <submittedName>
        <fullName evidence="1">Uncharacterized protein</fullName>
    </submittedName>
</protein>
<dbReference type="OrthoDB" id="9132724at2"/>
<accession>A0A071MLL0</accession>
<dbReference type="EMBL" id="JJOA01000001">
    <property type="protein sequence ID" value="KEA61593.1"/>
    <property type="molecule type" value="Genomic_DNA"/>
</dbReference>
<dbReference type="AlphaFoldDB" id="A0A071MLL0"/>
<gene>
    <name evidence="1" type="ORF">DT99_02035</name>
</gene>
<comment type="caution">
    <text evidence="1">The sequence shown here is derived from an EMBL/GenBank/DDBJ whole genome shotgun (WGS) entry which is preliminary data.</text>
</comment>
<evidence type="ECO:0000313" key="1">
    <source>
        <dbReference type="EMBL" id="KEA61593.1"/>
    </source>
</evidence>
<reference evidence="1" key="1">
    <citation type="submission" date="2014-04" db="EMBL/GenBank/DDBJ databases">
        <title>In planta biocontrol of soil-borne Fusarium wilt of banana through a plant endophytic bacterium, Burkholderia cenocepacia 869T2.</title>
        <authorList>
            <person name="Ho Y.-N."/>
            <person name="Chiang H.-M."/>
            <person name="Chao C.-P."/>
            <person name="Su C.-C."/>
            <person name="Hsu H.-F."/>
            <person name="Guo C.-T."/>
            <person name="Hsieh J.-L."/>
            <person name="Huang C.-C."/>
        </authorList>
    </citation>
    <scope>NUCLEOTIDE SEQUENCE [LARGE SCALE GENOMIC DNA]</scope>
    <source>
        <strain evidence="1">869T2</strain>
    </source>
</reference>
<proteinExistence type="predicted"/>
<name>A0A071MLL0_9BURK</name>
<sequence length="74" mass="8240">MIDVFQTIGSRAFSAHLAKDGMVTLMEQRHEVDRVTLATAYAALVEEAEQESDLRDATVEGMMRALIQGYARSH</sequence>